<comment type="caution">
    <text evidence="2">The sequence shown here is derived from an EMBL/GenBank/DDBJ whole genome shotgun (WGS) entry which is preliminary data.</text>
</comment>
<evidence type="ECO:0000313" key="3">
    <source>
        <dbReference type="Proteomes" id="UP001590951"/>
    </source>
</evidence>
<accession>A0ABR4B3I5</accession>
<evidence type="ECO:0000313" key="2">
    <source>
        <dbReference type="EMBL" id="KAL2052460.1"/>
    </source>
</evidence>
<evidence type="ECO:0000256" key="1">
    <source>
        <dbReference type="SAM" id="MobiDB-lite"/>
    </source>
</evidence>
<protein>
    <submittedName>
        <fullName evidence="2">Uncharacterized protein</fullName>
    </submittedName>
</protein>
<proteinExistence type="predicted"/>
<dbReference type="Proteomes" id="UP001590951">
    <property type="component" value="Unassembled WGS sequence"/>
</dbReference>
<gene>
    <name evidence="2" type="ORF">ABVK25_007332</name>
</gene>
<reference evidence="2 3" key="1">
    <citation type="submission" date="2024-09" db="EMBL/GenBank/DDBJ databases">
        <title>Rethinking Asexuality: The Enigmatic Case of Functional Sexual Genes in Lepraria (Stereocaulaceae).</title>
        <authorList>
            <person name="Doellman M."/>
            <person name="Sun Y."/>
            <person name="Barcenas-Pena A."/>
            <person name="Lumbsch H.T."/>
            <person name="Grewe F."/>
        </authorList>
    </citation>
    <scope>NUCLEOTIDE SEQUENCE [LARGE SCALE GENOMIC DNA]</scope>
    <source>
        <strain evidence="2 3">Grewe 0041</strain>
    </source>
</reference>
<feature type="compositionally biased region" description="Low complexity" evidence="1">
    <location>
        <begin position="125"/>
        <end position="134"/>
    </location>
</feature>
<sequence length="156" mass="16442">MASPLPSGGSSTPKRHSRNISINRAPLARPATKGPLDIDDPLAPGAPPTQDTVTAEAANTPVPTTPFSPERPVADIAKAPQPVPAKDFSYLLRPEIYHPLSQLDLPPPFRTPIHQPAPSAPPSPLSSHTTTSAPQPQPLLSVSAPCLPLHRPSFSF</sequence>
<name>A0ABR4B3I5_9LECA</name>
<feature type="region of interest" description="Disordered" evidence="1">
    <location>
        <begin position="101"/>
        <end position="146"/>
    </location>
</feature>
<dbReference type="EMBL" id="JBHFEH010000027">
    <property type="protein sequence ID" value="KAL2052460.1"/>
    <property type="molecule type" value="Genomic_DNA"/>
</dbReference>
<feature type="region of interest" description="Disordered" evidence="1">
    <location>
        <begin position="1"/>
        <end position="80"/>
    </location>
</feature>
<organism evidence="2 3">
    <name type="scientific">Lepraria finkii</name>
    <dbReference type="NCBI Taxonomy" id="1340010"/>
    <lineage>
        <taxon>Eukaryota</taxon>
        <taxon>Fungi</taxon>
        <taxon>Dikarya</taxon>
        <taxon>Ascomycota</taxon>
        <taxon>Pezizomycotina</taxon>
        <taxon>Lecanoromycetes</taxon>
        <taxon>OSLEUM clade</taxon>
        <taxon>Lecanoromycetidae</taxon>
        <taxon>Lecanorales</taxon>
        <taxon>Lecanorineae</taxon>
        <taxon>Stereocaulaceae</taxon>
        <taxon>Lepraria</taxon>
    </lineage>
</organism>
<keyword evidence="3" id="KW-1185">Reference proteome</keyword>